<dbReference type="InterPro" id="IPR005829">
    <property type="entry name" value="Sugar_transporter_CS"/>
</dbReference>
<dbReference type="Gene3D" id="1.20.1250.20">
    <property type="entry name" value="MFS general substrate transporter like domains"/>
    <property type="match status" value="2"/>
</dbReference>
<evidence type="ECO:0000313" key="8">
    <source>
        <dbReference type="Proteomes" id="UP001172155"/>
    </source>
</evidence>
<feature type="transmembrane region" description="Helical" evidence="5">
    <location>
        <begin position="87"/>
        <end position="106"/>
    </location>
</feature>
<evidence type="ECO:0000256" key="5">
    <source>
        <dbReference type="SAM" id="Phobius"/>
    </source>
</evidence>
<dbReference type="InterPro" id="IPR011701">
    <property type="entry name" value="MFS"/>
</dbReference>
<feature type="transmembrane region" description="Helical" evidence="5">
    <location>
        <begin position="482"/>
        <end position="505"/>
    </location>
</feature>
<organism evidence="7 8">
    <name type="scientific">Schizothecium vesticola</name>
    <dbReference type="NCBI Taxonomy" id="314040"/>
    <lineage>
        <taxon>Eukaryota</taxon>
        <taxon>Fungi</taxon>
        <taxon>Dikarya</taxon>
        <taxon>Ascomycota</taxon>
        <taxon>Pezizomycotina</taxon>
        <taxon>Sordariomycetes</taxon>
        <taxon>Sordariomycetidae</taxon>
        <taxon>Sordariales</taxon>
        <taxon>Schizotheciaceae</taxon>
        <taxon>Schizothecium</taxon>
    </lineage>
</organism>
<feature type="transmembrane region" description="Helical" evidence="5">
    <location>
        <begin position="152"/>
        <end position="176"/>
    </location>
</feature>
<comment type="caution">
    <text evidence="7">The sequence shown here is derived from an EMBL/GenBank/DDBJ whole genome shotgun (WGS) entry which is preliminary data.</text>
</comment>
<dbReference type="PANTHER" id="PTHR24064">
    <property type="entry name" value="SOLUTE CARRIER FAMILY 22 MEMBER"/>
    <property type="match status" value="1"/>
</dbReference>
<evidence type="ECO:0000256" key="4">
    <source>
        <dbReference type="ARBA" id="ARBA00023136"/>
    </source>
</evidence>
<feature type="transmembrane region" description="Helical" evidence="5">
    <location>
        <begin position="391"/>
        <end position="411"/>
    </location>
</feature>
<feature type="transmembrane region" description="Helical" evidence="5">
    <location>
        <begin position="446"/>
        <end position="470"/>
    </location>
</feature>
<proteinExistence type="predicted"/>
<protein>
    <submittedName>
        <fullName evidence="7">Major facilitator superfamily domain-containing protein</fullName>
    </submittedName>
</protein>
<keyword evidence="4 5" id="KW-0472">Membrane</keyword>
<feature type="non-terminal residue" evidence="7">
    <location>
        <position position="1"/>
    </location>
</feature>
<dbReference type="EMBL" id="JAUKUD010000001">
    <property type="protein sequence ID" value="KAK0754103.1"/>
    <property type="molecule type" value="Genomic_DNA"/>
</dbReference>
<feature type="transmembrane region" description="Helical" evidence="5">
    <location>
        <begin position="418"/>
        <end position="440"/>
    </location>
</feature>
<dbReference type="GO" id="GO:0022857">
    <property type="term" value="F:transmembrane transporter activity"/>
    <property type="evidence" value="ECO:0007669"/>
    <property type="project" value="InterPro"/>
</dbReference>
<keyword evidence="2 5" id="KW-0812">Transmembrane</keyword>
<name>A0AA40FA82_9PEZI</name>
<feature type="transmembrane region" description="Helical" evidence="5">
    <location>
        <begin position="112"/>
        <end position="131"/>
    </location>
</feature>
<feature type="transmembrane region" description="Helical" evidence="5">
    <location>
        <begin position="299"/>
        <end position="319"/>
    </location>
</feature>
<dbReference type="SUPFAM" id="SSF103473">
    <property type="entry name" value="MFS general substrate transporter"/>
    <property type="match status" value="1"/>
</dbReference>
<dbReference type="InterPro" id="IPR036259">
    <property type="entry name" value="MFS_trans_sf"/>
</dbReference>
<feature type="transmembrane region" description="Helical" evidence="5">
    <location>
        <begin position="20"/>
        <end position="49"/>
    </location>
</feature>
<reference evidence="7" key="1">
    <citation type="submission" date="2023-06" db="EMBL/GenBank/DDBJ databases">
        <title>Genome-scale phylogeny and comparative genomics of the fungal order Sordariales.</title>
        <authorList>
            <consortium name="Lawrence Berkeley National Laboratory"/>
            <person name="Hensen N."/>
            <person name="Bonometti L."/>
            <person name="Westerberg I."/>
            <person name="Brannstrom I.O."/>
            <person name="Guillou S."/>
            <person name="Cros-Aarteil S."/>
            <person name="Calhoun S."/>
            <person name="Haridas S."/>
            <person name="Kuo A."/>
            <person name="Mondo S."/>
            <person name="Pangilinan J."/>
            <person name="Riley R."/>
            <person name="LaButti K."/>
            <person name="Andreopoulos B."/>
            <person name="Lipzen A."/>
            <person name="Chen C."/>
            <person name="Yanf M."/>
            <person name="Daum C."/>
            <person name="Ng V."/>
            <person name="Clum A."/>
            <person name="Steindorff A."/>
            <person name="Ohm R."/>
            <person name="Martin F."/>
            <person name="Silar P."/>
            <person name="Natvig D."/>
            <person name="Lalanne C."/>
            <person name="Gautier V."/>
            <person name="Ament-velasquez S.L."/>
            <person name="Kruys A."/>
            <person name="Hutchinson M.I."/>
            <person name="Powell A.J."/>
            <person name="Barry K."/>
            <person name="Miller A.N."/>
            <person name="Grigoriev I.V."/>
            <person name="Debuchy R."/>
            <person name="Gladieux P."/>
            <person name="Thoren M.H."/>
            <person name="Johannesson H."/>
        </authorList>
    </citation>
    <scope>NUCLEOTIDE SEQUENCE</scope>
    <source>
        <strain evidence="7">SMH3187-1</strain>
    </source>
</reference>
<dbReference type="InterPro" id="IPR020846">
    <property type="entry name" value="MFS_dom"/>
</dbReference>
<dbReference type="AlphaFoldDB" id="A0AA40FA82"/>
<dbReference type="GO" id="GO:0016020">
    <property type="term" value="C:membrane"/>
    <property type="evidence" value="ECO:0007669"/>
    <property type="project" value="UniProtKB-SubCell"/>
</dbReference>
<comment type="subcellular location">
    <subcellularLocation>
        <location evidence="1">Membrane</location>
        <topology evidence="1">Multi-pass membrane protein</topology>
    </subcellularLocation>
</comment>
<dbReference type="PROSITE" id="PS00217">
    <property type="entry name" value="SUGAR_TRANSPORT_2"/>
    <property type="match status" value="1"/>
</dbReference>
<accession>A0AA40FA82</accession>
<dbReference type="InterPro" id="IPR005828">
    <property type="entry name" value="MFS_sugar_transport-like"/>
</dbReference>
<gene>
    <name evidence="7" type="ORF">B0T18DRAFT_313264</name>
</gene>
<evidence type="ECO:0000256" key="2">
    <source>
        <dbReference type="ARBA" id="ARBA00022692"/>
    </source>
</evidence>
<feature type="domain" description="Major facilitator superfamily (MFS) profile" evidence="6">
    <location>
        <begin position="20"/>
        <end position="542"/>
    </location>
</feature>
<evidence type="ECO:0000256" key="1">
    <source>
        <dbReference type="ARBA" id="ARBA00004141"/>
    </source>
</evidence>
<sequence>SQERQQLRYELDLNSWNLRIWGVAASGFLTDSYNLFATNVILATLSYVYFPNERWCGLVINLVTLFGSVCGQLAFGYLADRYGRTRLYGIELVLVIVSTIGVATTSTGMGGMSFLALFAWWRFVMGVGIGAEYPLSGVITAEWSSTSSRATMIASVFLMQPVGQALAQLVGVWVLLGHDATYGLEEKQCGLNSLHEEECKKIADGIWRIVIGSGAVPAVLAIIFRFFLYDCGLYTLEVKNKPGNAFRDTQRVYGAPIPSSDLPMGHDGLDPSYSPSSYPMPIQFSRQDLYNYFIRDKNYLTLIGTSLTWFLLDVSFYGFSLDNRGTLSDLWAASPPPPLTPDLPCWTSTLPSGAGTSLVPSWLATGLPTWQTDATHPCNTLYTTLLTQAKHYLLTVSLGSIAGSLAFLVLADRLPRRAFLTSSFALLTILFLATGAVYYTHPATPAANIALVAICHFLFNCGANTLTFLIPAEVFPTAYRCTCHGVSAAAGKLGSMLAVVVVYGIHASGYDADTRQGLIFLLFAGFMAAGAVVSWGYLPDVQRRGADGRLEARTLEELGEGRERARMEGKVVGVGARLGEVKMGVRRRRRRRRGEIVPGSVELA</sequence>
<evidence type="ECO:0000313" key="7">
    <source>
        <dbReference type="EMBL" id="KAK0754103.1"/>
    </source>
</evidence>
<dbReference type="Pfam" id="PF07690">
    <property type="entry name" value="MFS_1"/>
    <property type="match status" value="1"/>
</dbReference>
<keyword evidence="8" id="KW-1185">Reference proteome</keyword>
<keyword evidence="3 5" id="KW-1133">Transmembrane helix</keyword>
<evidence type="ECO:0000256" key="3">
    <source>
        <dbReference type="ARBA" id="ARBA00022989"/>
    </source>
</evidence>
<dbReference type="Pfam" id="PF00083">
    <property type="entry name" value="Sugar_tr"/>
    <property type="match status" value="1"/>
</dbReference>
<dbReference type="Proteomes" id="UP001172155">
    <property type="component" value="Unassembled WGS sequence"/>
</dbReference>
<dbReference type="PROSITE" id="PS50850">
    <property type="entry name" value="MFS"/>
    <property type="match status" value="1"/>
</dbReference>
<feature type="transmembrane region" description="Helical" evidence="5">
    <location>
        <begin position="55"/>
        <end position="75"/>
    </location>
</feature>
<evidence type="ECO:0000259" key="6">
    <source>
        <dbReference type="PROSITE" id="PS50850"/>
    </source>
</evidence>
<feature type="transmembrane region" description="Helical" evidence="5">
    <location>
        <begin position="206"/>
        <end position="228"/>
    </location>
</feature>
<feature type="transmembrane region" description="Helical" evidence="5">
    <location>
        <begin position="517"/>
        <end position="538"/>
    </location>
</feature>